<sequence>MVLGSIRDHVDINTPTEHTQHTIGRIIFKLRRSTVTPTSNATITVLVGEVLSFFGSLTAYCSSIGPHNATEMVTSFVAIEPAGSSYYALKKLQILPRTRTR</sequence>
<accession>A0ACC0WIK4</accession>
<evidence type="ECO:0000313" key="1">
    <source>
        <dbReference type="EMBL" id="KAI9918592.1"/>
    </source>
</evidence>
<organism evidence="1 2">
    <name type="scientific">Peronosclerospora sorghi</name>
    <dbReference type="NCBI Taxonomy" id="230839"/>
    <lineage>
        <taxon>Eukaryota</taxon>
        <taxon>Sar</taxon>
        <taxon>Stramenopiles</taxon>
        <taxon>Oomycota</taxon>
        <taxon>Peronosporomycetes</taxon>
        <taxon>Peronosporales</taxon>
        <taxon>Peronosporaceae</taxon>
        <taxon>Peronosclerospora</taxon>
    </lineage>
</organism>
<dbReference type="EMBL" id="CM047591">
    <property type="protein sequence ID" value="KAI9918592.1"/>
    <property type="molecule type" value="Genomic_DNA"/>
</dbReference>
<name>A0ACC0WIK4_9STRA</name>
<protein>
    <submittedName>
        <fullName evidence="1">Uncharacterized protein</fullName>
    </submittedName>
</protein>
<evidence type="ECO:0000313" key="2">
    <source>
        <dbReference type="Proteomes" id="UP001163321"/>
    </source>
</evidence>
<dbReference type="Proteomes" id="UP001163321">
    <property type="component" value="Chromosome 12"/>
</dbReference>
<keyword evidence="2" id="KW-1185">Reference proteome</keyword>
<proteinExistence type="predicted"/>
<reference evidence="1 2" key="1">
    <citation type="journal article" date="2022" name="bioRxiv">
        <title>The genome of the oomycete Peronosclerospora sorghi, a cosmopolitan pathogen of maize and sorghum, is inflated with dispersed pseudogenes.</title>
        <authorList>
            <person name="Fletcher K."/>
            <person name="Martin F."/>
            <person name="Isakeit T."/>
            <person name="Cavanaugh K."/>
            <person name="Magill C."/>
            <person name="Michelmore R."/>
        </authorList>
    </citation>
    <scope>NUCLEOTIDE SEQUENCE [LARGE SCALE GENOMIC DNA]</scope>
    <source>
        <strain evidence="1">P6</strain>
    </source>
</reference>
<gene>
    <name evidence="1" type="ORF">PsorP6_011360</name>
</gene>
<comment type="caution">
    <text evidence="1">The sequence shown here is derived from an EMBL/GenBank/DDBJ whole genome shotgun (WGS) entry which is preliminary data.</text>
</comment>